<keyword evidence="3" id="KW-0106">Calcium</keyword>
<dbReference type="InterPro" id="IPR052720">
    <property type="entry name" value="Glycosyl_hydrolase_97"/>
</dbReference>
<name>A0A2N3I1M2_9BACT</name>
<dbReference type="OrthoDB" id="1109141at2"/>
<dbReference type="InterPro" id="IPR029483">
    <property type="entry name" value="GH97_C"/>
</dbReference>
<dbReference type="AlphaFoldDB" id="A0A2N3I1M2"/>
<feature type="domain" description="Glycosyl-hydrolase 97 C-terminal oligomerisation" evidence="6">
    <location>
        <begin position="570"/>
        <end position="668"/>
    </location>
</feature>
<evidence type="ECO:0000256" key="1">
    <source>
        <dbReference type="ARBA" id="ARBA00001913"/>
    </source>
</evidence>
<comment type="cofactor">
    <cofactor evidence="1">
        <name>Ca(2+)</name>
        <dbReference type="ChEBI" id="CHEBI:29108"/>
    </cofactor>
</comment>
<dbReference type="InterPro" id="IPR019563">
    <property type="entry name" value="GH97_catalytic"/>
</dbReference>
<comment type="caution">
    <text evidence="7">The sequence shown here is derived from an EMBL/GenBank/DDBJ whole genome shotgun (WGS) entry which is preliminary data.</text>
</comment>
<dbReference type="GO" id="GO:0030246">
    <property type="term" value="F:carbohydrate binding"/>
    <property type="evidence" value="ECO:0007669"/>
    <property type="project" value="InterPro"/>
</dbReference>
<evidence type="ECO:0000313" key="7">
    <source>
        <dbReference type="EMBL" id="PKQ64200.1"/>
    </source>
</evidence>
<protein>
    <submittedName>
        <fullName evidence="7">Alpha-glucosidase</fullName>
    </submittedName>
</protein>
<dbReference type="EMBL" id="MVDD01000003">
    <property type="protein sequence ID" value="PKQ64200.1"/>
    <property type="molecule type" value="Genomic_DNA"/>
</dbReference>
<sequence>MKNYLKLTSVLIAFVLLTTACGSKKSIELLSPDGKLAYHLQMNEKGQMYYGLSVSGDGMLANSKLGLQLKEELAFTDNLKIVSHSENGVNETWKPIWGPNDTILNQYNQLTVSLLNGTGKELKLHVRLFNDGLGFRYEIPQQNGIDSINIVNELTEFNFVQNGTAWSIPANFDSYEMLYRTTKLSEVADANTPITTKLDGGYYVSIHEANLTDYAGMTLKNMGGTNFQANLVPWPDGVKVKAKSSLKSPWRTIMLCQNASGLVESNLIQNLNEPCAIPNTEWIQPMKYIGIWWGMHLGVETWTPGPLHGATTKNMKKYIDFASEHNIEAVLAEGWNTGWENWGKPKAFDQLTPYPDFDFDEIVRYAKSKGVELIGHHETGGDYLFYEECMDDAFMKLHVNGIRVVKTGYAGPIPNGQYHHGQKMVQHYRKVVETATKYQLMLDAHEPIKATGISRTYPNMMTREGARGMEWNGWSEGNPPEHHVILPFTRCLGGPIDYTPGTFDILYKNRGEYIKWNSNDKGNSRVNTTLAKQLALWVCLYSPLQMASDLVSNYEGQPAFQFFVNLPSEFDESKVLSAEIGDVYAVARRKASNWYIGAITDENAREIDLDLNFLDADKKYIATIYADTENTSLNENPTEIKIITKEVDSKTTLHVVMKSSGGQAIEIKESEK</sequence>
<evidence type="ECO:0000256" key="2">
    <source>
        <dbReference type="ARBA" id="ARBA00011245"/>
    </source>
</evidence>
<feature type="domain" description="Glycosyl-hydrolase 97 N-terminal" evidence="5">
    <location>
        <begin position="30"/>
        <end position="274"/>
    </location>
</feature>
<dbReference type="Pfam" id="PF14509">
    <property type="entry name" value="GH97_C"/>
    <property type="match status" value="1"/>
</dbReference>
<dbReference type="InterPro" id="IPR014718">
    <property type="entry name" value="GH-type_carb-bd"/>
</dbReference>
<dbReference type="InterPro" id="IPR029486">
    <property type="entry name" value="GH97_N"/>
</dbReference>
<dbReference type="Gene3D" id="3.20.20.70">
    <property type="entry name" value="Aldolase class I"/>
    <property type="match status" value="1"/>
</dbReference>
<evidence type="ECO:0000259" key="5">
    <source>
        <dbReference type="Pfam" id="PF14508"/>
    </source>
</evidence>
<dbReference type="PANTHER" id="PTHR35803">
    <property type="entry name" value="GLUCAN 1,4-ALPHA-GLUCOSIDASE SUSB-RELATED"/>
    <property type="match status" value="1"/>
</dbReference>
<dbReference type="PROSITE" id="PS51257">
    <property type="entry name" value="PROKAR_LIPOPROTEIN"/>
    <property type="match status" value="1"/>
</dbReference>
<dbReference type="Proteomes" id="UP000233535">
    <property type="component" value="Unassembled WGS sequence"/>
</dbReference>
<proteinExistence type="predicted"/>
<feature type="domain" description="Glycosyl-hydrolase 97 catalytic" evidence="4">
    <location>
        <begin position="292"/>
        <end position="466"/>
    </location>
</feature>
<evidence type="ECO:0000256" key="3">
    <source>
        <dbReference type="ARBA" id="ARBA00022837"/>
    </source>
</evidence>
<dbReference type="InterPro" id="IPR017853">
    <property type="entry name" value="GH"/>
</dbReference>
<keyword evidence="8" id="KW-1185">Reference proteome</keyword>
<accession>A0A2N3I1M2</accession>
<dbReference type="RefSeq" id="WP_101260337.1">
    <property type="nucleotide sequence ID" value="NZ_MVDD01000003.1"/>
</dbReference>
<evidence type="ECO:0000313" key="8">
    <source>
        <dbReference type="Proteomes" id="UP000233535"/>
    </source>
</evidence>
<dbReference type="Gene3D" id="2.70.98.10">
    <property type="match status" value="1"/>
</dbReference>
<organism evidence="7 8">
    <name type="scientific">Labilibaculum filiforme</name>
    <dbReference type="NCBI Taxonomy" id="1940526"/>
    <lineage>
        <taxon>Bacteria</taxon>
        <taxon>Pseudomonadati</taxon>
        <taxon>Bacteroidota</taxon>
        <taxon>Bacteroidia</taxon>
        <taxon>Marinilabiliales</taxon>
        <taxon>Marinifilaceae</taxon>
        <taxon>Labilibaculum</taxon>
    </lineage>
</organism>
<comment type="subunit">
    <text evidence="2">Monomer.</text>
</comment>
<dbReference type="InterPro" id="IPR013785">
    <property type="entry name" value="Aldolase_TIM"/>
</dbReference>
<reference evidence="7 8" key="1">
    <citation type="journal article" date="2017" name="Front. Microbiol.">
        <title>Labilibaculum manganireducens gen. nov., sp. nov. and Labilibaculum filiforme sp. nov., Novel Bacteroidetes Isolated from Subsurface Sediments of the Baltic Sea.</title>
        <authorList>
            <person name="Vandieken V."/>
            <person name="Marshall I.P."/>
            <person name="Niemann H."/>
            <person name="Engelen B."/>
            <person name="Cypionka H."/>
        </authorList>
    </citation>
    <scope>NUCLEOTIDE SEQUENCE [LARGE SCALE GENOMIC DNA]</scope>
    <source>
        <strain evidence="7 8">59.16B</strain>
    </source>
</reference>
<dbReference type="Pfam" id="PF10566">
    <property type="entry name" value="Glyco_hydro_97"/>
    <property type="match status" value="1"/>
</dbReference>
<evidence type="ECO:0000259" key="4">
    <source>
        <dbReference type="Pfam" id="PF10566"/>
    </source>
</evidence>
<evidence type="ECO:0000259" key="6">
    <source>
        <dbReference type="Pfam" id="PF14509"/>
    </source>
</evidence>
<dbReference type="SUPFAM" id="SSF51445">
    <property type="entry name" value="(Trans)glycosidases"/>
    <property type="match status" value="1"/>
</dbReference>
<gene>
    <name evidence="7" type="ORF">BZG02_05080</name>
</gene>
<dbReference type="Pfam" id="PF14508">
    <property type="entry name" value="GH97_N"/>
    <property type="match status" value="1"/>
</dbReference>
<dbReference type="PANTHER" id="PTHR35803:SF1">
    <property type="entry name" value="GLUCAN 1,4-ALPHA-GLUCOSIDASE SUSB"/>
    <property type="match status" value="1"/>
</dbReference>